<dbReference type="EMBL" id="JASBWV010000009">
    <property type="protein sequence ID" value="KAJ9124758.1"/>
    <property type="molecule type" value="Genomic_DNA"/>
</dbReference>
<organism evidence="1 2">
    <name type="scientific">Naganishia onofrii</name>
    <dbReference type="NCBI Taxonomy" id="1851511"/>
    <lineage>
        <taxon>Eukaryota</taxon>
        <taxon>Fungi</taxon>
        <taxon>Dikarya</taxon>
        <taxon>Basidiomycota</taxon>
        <taxon>Agaricomycotina</taxon>
        <taxon>Tremellomycetes</taxon>
        <taxon>Filobasidiales</taxon>
        <taxon>Filobasidiaceae</taxon>
        <taxon>Naganishia</taxon>
    </lineage>
</organism>
<keyword evidence="2" id="KW-1185">Reference proteome</keyword>
<gene>
    <name evidence="1" type="ORF">QFC24_003126</name>
</gene>
<comment type="caution">
    <text evidence="1">The sequence shown here is derived from an EMBL/GenBank/DDBJ whole genome shotgun (WGS) entry which is preliminary data.</text>
</comment>
<reference evidence="1" key="1">
    <citation type="submission" date="2023-04" db="EMBL/GenBank/DDBJ databases">
        <title>Draft Genome sequencing of Naganishia species isolated from polar environments using Oxford Nanopore Technology.</title>
        <authorList>
            <person name="Leo P."/>
            <person name="Venkateswaran K."/>
        </authorList>
    </citation>
    <scope>NUCLEOTIDE SEQUENCE</scope>
    <source>
        <strain evidence="1">DBVPG 5303</strain>
    </source>
</reference>
<evidence type="ECO:0000313" key="1">
    <source>
        <dbReference type="EMBL" id="KAJ9124758.1"/>
    </source>
</evidence>
<name>A0ACC2XMA2_9TREE</name>
<dbReference type="Proteomes" id="UP001234202">
    <property type="component" value="Unassembled WGS sequence"/>
</dbReference>
<proteinExistence type="predicted"/>
<accession>A0ACC2XMA2</accession>
<evidence type="ECO:0000313" key="2">
    <source>
        <dbReference type="Proteomes" id="UP001234202"/>
    </source>
</evidence>
<sequence length="357" mass="39964">MSPPTRPASRQEIIAYLGRIHHPAADDKDEASLTLAVQQDPMKILKELMFAHNLFIPFENTFMHCVDNVTSPPLDPSAIQDRVVTRHLGGYCYFHALQLSRILLGLEYTCRPVSAFVRESAEPSWKQRQIPLPKRPTHCCILLEMEGKPYLVDCGFARRGPLVPVPLPGSQHVGAVGVIVGSPTLPTESWRISVADLSVLAQPDDAETTLPHPTYLLHHRSLRKGQTEHDAHWDVLYAFTTETEDLEAYERLSWHVCIGEKGISHKFREYFTVARTYQPGLTGPEYPREEAGDGQSGVLVEPVDFGAGLARLSLTNMELGSFVAGEKKVLCEFKDEQERLKGLEKWFGLKGPFDGKL</sequence>
<protein>
    <submittedName>
        <fullName evidence="1">Uncharacterized protein</fullName>
    </submittedName>
</protein>